<evidence type="ECO:0000313" key="2">
    <source>
        <dbReference type="EMBL" id="PHM40215.1"/>
    </source>
</evidence>
<dbReference type="AlphaFoldDB" id="A0A1I3HZG7"/>
<dbReference type="InterPro" id="IPR005586">
    <property type="entry name" value="ABC_trans_aux"/>
</dbReference>
<dbReference type="Proteomes" id="UP000224607">
    <property type="component" value="Unassembled WGS sequence"/>
</dbReference>
<dbReference type="NCBIfam" id="NF033620">
    <property type="entry name" value="pqiC"/>
    <property type="match status" value="1"/>
</dbReference>
<dbReference type="Pfam" id="PF03886">
    <property type="entry name" value="ABC_trans_aux"/>
    <property type="match status" value="1"/>
</dbReference>
<gene>
    <name evidence="3" type="ORF">SAMN05421680_101128</name>
    <name evidence="2" type="ORF">Xmau_01969</name>
</gene>
<reference evidence="3" key="2">
    <citation type="submission" date="2016-10" db="EMBL/GenBank/DDBJ databases">
        <authorList>
            <person name="de Groot N.N."/>
        </authorList>
    </citation>
    <scope>NUCLEOTIDE SEQUENCE [LARGE SCALE GENOMIC DNA]</scope>
    <source>
        <strain evidence="3">DSM 17908</strain>
    </source>
</reference>
<evidence type="ECO:0000313" key="3">
    <source>
        <dbReference type="EMBL" id="SFI40967.1"/>
    </source>
</evidence>
<evidence type="ECO:0000259" key="1">
    <source>
        <dbReference type="Pfam" id="PF03886"/>
    </source>
</evidence>
<organism evidence="3 4">
    <name type="scientific">Xenorhabdus mauleonii</name>
    <dbReference type="NCBI Taxonomy" id="351675"/>
    <lineage>
        <taxon>Bacteria</taxon>
        <taxon>Pseudomonadati</taxon>
        <taxon>Pseudomonadota</taxon>
        <taxon>Gammaproteobacteria</taxon>
        <taxon>Enterobacterales</taxon>
        <taxon>Morganellaceae</taxon>
        <taxon>Xenorhabdus</taxon>
    </lineage>
</organism>
<dbReference type="SUPFAM" id="SSF159594">
    <property type="entry name" value="XCC0632-like"/>
    <property type="match status" value="1"/>
</dbReference>
<evidence type="ECO:0000313" key="5">
    <source>
        <dbReference type="Proteomes" id="UP000224607"/>
    </source>
</evidence>
<dbReference type="OrthoDB" id="5600407at2"/>
<protein>
    <submittedName>
        <fullName evidence="2">Membrane protein</fullName>
    </submittedName>
</protein>
<dbReference type="RefSeq" id="WP_092507108.1">
    <property type="nucleotide sequence ID" value="NZ_CAWNQB010000056.1"/>
</dbReference>
<keyword evidence="5" id="KW-1185">Reference proteome</keyword>
<reference evidence="2 5" key="3">
    <citation type="journal article" date="2017" name="Nat. Microbiol.">
        <title>Natural product diversity associated with the nematode symbionts Photorhabdus and Xenorhabdus.</title>
        <authorList>
            <person name="Tobias N.J."/>
            <person name="Wolff H."/>
            <person name="Djahanschiri B."/>
            <person name="Grundmann F."/>
            <person name="Kronenwerth M."/>
            <person name="Shi Y.M."/>
            <person name="Simonyi S."/>
            <person name="Grun P."/>
            <person name="Shapiro-Ilan D."/>
            <person name="Pidot S.J."/>
            <person name="Stinear T.P."/>
            <person name="Ebersberger I."/>
            <person name="Bode H.B."/>
        </authorList>
    </citation>
    <scope>NUCLEOTIDE SEQUENCE [LARGE SCALE GENOMIC DNA]</scope>
    <source>
        <strain evidence="2 5">DSM 17908</strain>
    </source>
</reference>
<dbReference type="PROSITE" id="PS51257">
    <property type="entry name" value="PROKAR_LIPOPROTEIN"/>
    <property type="match status" value="1"/>
</dbReference>
<dbReference type="Gene3D" id="3.40.50.10610">
    <property type="entry name" value="ABC-type transport auxiliary lipoprotein component"/>
    <property type="match status" value="1"/>
</dbReference>
<evidence type="ECO:0000313" key="4">
    <source>
        <dbReference type="Proteomes" id="UP000198919"/>
    </source>
</evidence>
<dbReference type="EMBL" id="NITY01000006">
    <property type="protein sequence ID" value="PHM40215.1"/>
    <property type="molecule type" value="Genomic_DNA"/>
</dbReference>
<feature type="domain" description="ABC-type transport auxiliary lipoprotein component" evidence="1">
    <location>
        <begin position="62"/>
        <end position="205"/>
    </location>
</feature>
<dbReference type="Proteomes" id="UP000198919">
    <property type="component" value="Unassembled WGS sequence"/>
</dbReference>
<name>A0A1I3HZG7_9GAMM</name>
<dbReference type="STRING" id="351675.SAMN05421680_101128"/>
<reference evidence="4" key="1">
    <citation type="submission" date="2016-10" db="EMBL/GenBank/DDBJ databases">
        <authorList>
            <person name="Varghese N."/>
            <person name="Submissions S."/>
        </authorList>
    </citation>
    <scope>NUCLEOTIDE SEQUENCE [LARGE SCALE GENOMIC DNA]</scope>
    <source>
        <strain evidence="4">DSM 17908</strain>
    </source>
</reference>
<proteinExistence type="predicted"/>
<sequence>MKKMISRLAFFIPASIFIVGSVFISGCSNSQPTKTYYQLPALEKLSPEKQAATENLALQEGKLGAKHEPQLWVKSVNLSDYLAAPGIVYQTGDVSYTNASNHLWASPLQQQLKQVLISELSAAFPYRLVSEQELEKDADALDITITAFHGRYDGRVLIEGYWILSNPENVMKRPFKIELKQKKDGYAELVHTLARGYNQLAQSIAGQIASRR</sequence>
<dbReference type="InterPro" id="IPR049736">
    <property type="entry name" value="PqiC"/>
</dbReference>
<accession>A0A1I3HZG7</accession>
<dbReference type="EMBL" id="FORG01000001">
    <property type="protein sequence ID" value="SFI40967.1"/>
    <property type="molecule type" value="Genomic_DNA"/>
</dbReference>